<dbReference type="AlphaFoldDB" id="A0A034VZN5"/>
<feature type="non-terminal residue" evidence="2">
    <location>
        <position position="1"/>
    </location>
</feature>
<keyword evidence="1" id="KW-0812">Transmembrane</keyword>
<proteinExistence type="predicted"/>
<accession>A0A034VZN5</accession>
<name>A0A034VZN5_BACDO</name>
<evidence type="ECO:0000256" key="1">
    <source>
        <dbReference type="SAM" id="Phobius"/>
    </source>
</evidence>
<dbReference type="EMBL" id="GAKP01010216">
    <property type="protein sequence ID" value="JAC48736.1"/>
    <property type="molecule type" value="Transcribed_RNA"/>
</dbReference>
<keyword evidence="1" id="KW-0472">Membrane</keyword>
<organism evidence="2">
    <name type="scientific">Bactrocera dorsalis</name>
    <name type="common">Oriental fruit fly</name>
    <name type="synonym">Dacus dorsalis</name>
    <dbReference type="NCBI Taxonomy" id="27457"/>
    <lineage>
        <taxon>Eukaryota</taxon>
        <taxon>Metazoa</taxon>
        <taxon>Ecdysozoa</taxon>
        <taxon>Arthropoda</taxon>
        <taxon>Hexapoda</taxon>
        <taxon>Insecta</taxon>
        <taxon>Pterygota</taxon>
        <taxon>Neoptera</taxon>
        <taxon>Endopterygota</taxon>
        <taxon>Diptera</taxon>
        <taxon>Brachycera</taxon>
        <taxon>Muscomorpha</taxon>
        <taxon>Tephritoidea</taxon>
        <taxon>Tephritidae</taxon>
        <taxon>Bactrocera</taxon>
        <taxon>Bactrocera</taxon>
    </lineage>
</organism>
<reference evidence="2" key="1">
    <citation type="journal article" date="2014" name="BMC Genomics">
        <title>Characterizing the developmental transcriptome of the oriental fruit fly, Bactrocera dorsalis (Diptera: Tephritidae) through comparative genomic analysis with Drosophila melanogaster utilizing modENCODE datasets.</title>
        <authorList>
            <person name="Geib S.M."/>
            <person name="Calla B."/>
            <person name="Hall B."/>
            <person name="Hou S."/>
            <person name="Manoukis N.C."/>
        </authorList>
    </citation>
    <scope>NUCLEOTIDE SEQUENCE</scope>
    <source>
        <strain evidence="2">Punador</strain>
    </source>
</reference>
<feature type="transmembrane region" description="Helical" evidence="1">
    <location>
        <begin position="113"/>
        <end position="131"/>
    </location>
</feature>
<sequence>RLSATTSKSTAHLLEYHVMKVPGASPIDIRLMLRFGANIWIIAGVERHMPQIIAVVALTFVLKPLVAEFTHLTHFFESNGRVAVINSLNGLCDFIVRTNFTFIKEYGPVNWKFWHFFYLYFLLLSNFVNCLPENRRKQLLSDETD</sequence>
<keyword evidence="1" id="KW-1133">Transmembrane helix</keyword>
<protein>
    <submittedName>
        <fullName evidence="2">Uncharacterized protein</fullName>
    </submittedName>
</protein>
<evidence type="ECO:0000313" key="2">
    <source>
        <dbReference type="EMBL" id="JAC48736.1"/>
    </source>
</evidence>